<reference evidence="1" key="1">
    <citation type="submission" date="2022-01" db="EMBL/GenBank/DDBJ databases">
        <title>Genome-Based Taxonomic Classification of the Phylum Actinobacteria.</title>
        <authorList>
            <person name="Gao Y."/>
        </authorList>
    </citation>
    <scope>NUCLEOTIDE SEQUENCE</scope>
    <source>
        <strain evidence="1">KLBMP 8922</strain>
    </source>
</reference>
<gene>
    <name evidence="1" type="ORF">LZ495_07465</name>
</gene>
<protein>
    <submittedName>
        <fullName evidence="1">Uncharacterized protein</fullName>
    </submittedName>
</protein>
<dbReference type="RefSeq" id="WP_235051204.1">
    <property type="nucleotide sequence ID" value="NZ_JAKFHA010000003.1"/>
</dbReference>
<proteinExistence type="predicted"/>
<dbReference type="AlphaFoldDB" id="A0AA41U2F4"/>
<organism evidence="1 2">
    <name type="scientific">Yinghuangia soli</name>
    <dbReference type="NCBI Taxonomy" id="2908204"/>
    <lineage>
        <taxon>Bacteria</taxon>
        <taxon>Bacillati</taxon>
        <taxon>Actinomycetota</taxon>
        <taxon>Actinomycetes</taxon>
        <taxon>Kitasatosporales</taxon>
        <taxon>Streptomycetaceae</taxon>
        <taxon>Yinghuangia</taxon>
    </lineage>
</organism>
<keyword evidence="2" id="KW-1185">Reference proteome</keyword>
<sequence length="195" mass="21672">MAGFALSLYESGLGPGEVLRRCYGVPFPHEFLILSEPQEMNGDLLVDLFDQPWQMAVPPERGGPRTSALPRREEHERALLARDPDLLPLLVPLGVRERHGGKTIGYRLSELAVGRTTVFALPRDARPGSAIERVGHSLLALLHEHHADAHKAARDQYNAPSNRGFGMVDADEVDELAALLRHVQDLQRRTTEQPQ</sequence>
<comment type="caution">
    <text evidence="1">The sequence shown here is derived from an EMBL/GenBank/DDBJ whole genome shotgun (WGS) entry which is preliminary data.</text>
</comment>
<dbReference type="EMBL" id="JAKFHA010000003">
    <property type="protein sequence ID" value="MCF2527054.1"/>
    <property type="molecule type" value="Genomic_DNA"/>
</dbReference>
<evidence type="ECO:0000313" key="2">
    <source>
        <dbReference type="Proteomes" id="UP001165378"/>
    </source>
</evidence>
<dbReference type="Proteomes" id="UP001165378">
    <property type="component" value="Unassembled WGS sequence"/>
</dbReference>
<name>A0AA41U2F4_9ACTN</name>
<evidence type="ECO:0000313" key="1">
    <source>
        <dbReference type="EMBL" id="MCF2527054.1"/>
    </source>
</evidence>
<accession>A0AA41U2F4</accession>